<gene>
    <name evidence="1" type="ORF">JMA_00770</name>
</gene>
<dbReference type="NCBIfam" id="TIGR02892">
    <property type="entry name" value="spore_yabP"/>
    <property type="match status" value="1"/>
</dbReference>
<reference evidence="1 2" key="1">
    <citation type="submission" date="2014-08" db="EMBL/GenBank/DDBJ databases">
        <title>Complete genome of a marine bacteria Jeotgalibacillus malaysiensis.</title>
        <authorList>
            <person name="Yaakop A.S."/>
            <person name="Chan K.-G."/>
            <person name="Goh K.M."/>
        </authorList>
    </citation>
    <scope>NUCLEOTIDE SEQUENCE [LARGE SCALE GENOMIC DNA]</scope>
    <source>
        <strain evidence="1 2">D5</strain>
    </source>
</reference>
<dbReference type="InterPro" id="IPR012504">
    <property type="entry name" value="Spore_YabP"/>
</dbReference>
<dbReference type="PIRSF" id="PIRSF011576">
    <property type="entry name" value="YabP"/>
    <property type="match status" value="1"/>
</dbReference>
<organism evidence="1 2">
    <name type="scientific">Jeotgalibacillus malaysiensis</name>
    <dbReference type="NCBI Taxonomy" id="1508404"/>
    <lineage>
        <taxon>Bacteria</taxon>
        <taxon>Bacillati</taxon>
        <taxon>Bacillota</taxon>
        <taxon>Bacilli</taxon>
        <taxon>Bacillales</taxon>
        <taxon>Caryophanaceae</taxon>
        <taxon>Jeotgalibacillus</taxon>
    </lineage>
</organism>
<keyword evidence="1" id="KW-0167">Capsid protein</keyword>
<dbReference type="InterPro" id="IPR038705">
    <property type="entry name" value="YabP_sf"/>
</dbReference>
<dbReference type="GO" id="GO:0030435">
    <property type="term" value="P:sporulation resulting in formation of a cellular spore"/>
    <property type="evidence" value="ECO:0007669"/>
    <property type="project" value="InterPro"/>
</dbReference>
<accession>A0A0B5AN39</accession>
<dbReference type="InterPro" id="IPR022476">
    <property type="entry name" value="Spore_YabP/YqfC"/>
</dbReference>
<name>A0A0B5AN39_9BACL</name>
<dbReference type="KEGG" id="jeo:JMA_00770"/>
<dbReference type="BioCyc" id="JESP1508404:G14D9-9262-MONOMER"/>
<evidence type="ECO:0000313" key="2">
    <source>
        <dbReference type="Proteomes" id="UP000031449"/>
    </source>
</evidence>
<sequence length="95" mass="10668">MPIEQKHQDHEVRMIGRLELSVTGVKQLESFDQDEFLIETVEGMLSIRGSGLKLVNLDLDKGIVSLKGKVDDILYLDSTAHEPSKGLLGKLFKYL</sequence>
<proteinExistence type="predicted"/>
<dbReference type="STRING" id="1508404.JMA_00770"/>
<protein>
    <submittedName>
        <fullName evidence="1">Spore coat protein</fullName>
    </submittedName>
</protein>
<dbReference type="EMBL" id="CP009416">
    <property type="protein sequence ID" value="AJD89394.1"/>
    <property type="molecule type" value="Genomic_DNA"/>
</dbReference>
<dbReference type="Pfam" id="PF07873">
    <property type="entry name" value="YabP"/>
    <property type="match status" value="1"/>
</dbReference>
<evidence type="ECO:0000313" key="1">
    <source>
        <dbReference type="EMBL" id="AJD89394.1"/>
    </source>
</evidence>
<dbReference type="Proteomes" id="UP000031449">
    <property type="component" value="Chromosome"/>
</dbReference>
<dbReference type="Gene3D" id="2.60.40.2000">
    <property type="match status" value="1"/>
</dbReference>
<dbReference type="AlphaFoldDB" id="A0A0B5AN39"/>
<dbReference type="OrthoDB" id="9795125at2"/>
<keyword evidence="2" id="KW-1185">Reference proteome</keyword>
<keyword evidence="1" id="KW-0946">Virion</keyword>
<dbReference type="HOGENOM" id="CLU_168343_1_0_9"/>